<dbReference type="AlphaFoldDB" id="A0A9N9J725"/>
<dbReference type="Proteomes" id="UP000789570">
    <property type="component" value="Unassembled WGS sequence"/>
</dbReference>
<evidence type="ECO:0000313" key="1">
    <source>
        <dbReference type="EMBL" id="CAG8768804.1"/>
    </source>
</evidence>
<organism evidence="1 2">
    <name type="scientific">Funneliformis caledonium</name>
    <dbReference type="NCBI Taxonomy" id="1117310"/>
    <lineage>
        <taxon>Eukaryota</taxon>
        <taxon>Fungi</taxon>
        <taxon>Fungi incertae sedis</taxon>
        <taxon>Mucoromycota</taxon>
        <taxon>Glomeromycotina</taxon>
        <taxon>Glomeromycetes</taxon>
        <taxon>Glomerales</taxon>
        <taxon>Glomeraceae</taxon>
        <taxon>Funneliformis</taxon>
    </lineage>
</organism>
<sequence length="67" mass="7976">MSKSGVFSFKKSTIEGRRVFKNQKDKVIIVMEKFLMSNIRVVFVKDENVIQPPSEYYYIYDFGDKKE</sequence>
<feature type="non-terminal residue" evidence="1">
    <location>
        <position position="67"/>
    </location>
</feature>
<reference evidence="1" key="1">
    <citation type="submission" date="2021-06" db="EMBL/GenBank/DDBJ databases">
        <authorList>
            <person name="Kallberg Y."/>
            <person name="Tangrot J."/>
            <person name="Rosling A."/>
        </authorList>
    </citation>
    <scope>NUCLEOTIDE SEQUENCE</scope>
    <source>
        <strain evidence="1">UK204</strain>
    </source>
</reference>
<dbReference type="EMBL" id="CAJVPQ010026429">
    <property type="protein sequence ID" value="CAG8768804.1"/>
    <property type="molecule type" value="Genomic_DNA"/>
</dbReference>
<keyword evidence="2" id="KW-1185">Reference proteome</keyword>
<dbReference type="OrthoDB" id="10366087at2759"/>
<comment type="caution">
    <text evidence="1">The sequence shown here is derived from an EMBL/GenBank/DDBJ whole genome shotgun (WGS) entry which is preliminary data.</text>
</comment>
<accession>A0A9N9J725</accession>
<protein>
    <submittedName>
        <fullName evidence="1">14886_t:CDS:1</fullName>
    </submittedName>
</protein>
<gene>
    <name evidence="1" type="ORF">FCALED_LOCUS17396</name>
</gene>
<proteinExistence type="predicted"/>
<name>A0A9N9J725_9GLOM</name>
<evidence type="ECO:0000313" key="2">
    <source>
        <dbReference type="Proteomes" id="UP000789570"/>
    </source>
</evidence>